<dbReference type="EMBL" id="CP124616">
    <property type="protein sequence ID" value="WGW03613.1"/>
    <property type="molecule type" value="Genomic_DNA"/>
</dbReference>
<protein>
    <submittedName>
        <fullName evidence="1">2-dehydro-3-deoxygalactonokinase</fullName>
    </submittedName>
</protein>
<keyword evidence="2" id="KW-1185">Reference proteome</keyword>
<evidence type="ECO:0000313" key="1">
    <source>
        <dbReference type="EMBL" id="WGW03613.1"/>
    </source>
</evidence>
<dbReference type="InterPro" id="IPR042257">
    <property type="entry name" value="DGOK_C"/>
</dbReference>
<sequence length="302" mass="32291">MSNPALSWIAVDWGTTHLRLWMMDGNDKVIARRESDRGMGSLTSDGYEPVLLDLVGDQLPETQTPVIICGMAGARQGWAEAPYASVPCAPPSLAQATRVATQDPRLSVHILPGLSQMSPPDVMRGEETQIAGFLASEPNFDGILCLPGTHSKWAHISAQEVVSFRTYMTGELFALLSGQSVLRHSIGQGWDDEAFLGAVSEMLSRPAGVAAELFGLRAAQLLQAQSPDVARARLSGLLIGMELAAARPYWLGQEVVILGAAGLAKAYETALNGQSAWCRMVDIEGITLQGLTAAHGQLTQTR</sequence>
<accession>A0ABY8QGP9</accession>
<organism evidence="1 2">
    <name type="scientific">Tropicibacter oceani</name>
    <dbReference type="NCBI Taxonomy" id="3058420"/>
    <lineage>
        <taxon>Bacteria</taxon>
        <taxon>Pseudomonadati</taxon>
        <taxon>Pseudomonadota</taxon>
        <taxon>Alphaproteobacteria</taxon>
        <taxon>Rhodobacterales</taxon>
        <taxon>Roseobacteraceae</taxon>
        <taxon>Tropicibacter</taxon>
    </lineage>
</organism>
<dbReference type="InterPro" id="IPR042258">
    <property type="entry name" value="DGOK_N"/>
</dbReference>
<dbReference type="InterPro" id="IPR007729">
    <property type="entry name" value="DGOK"/>
</dbReference>
<reference evidence="1 2" key="1">
    <citation type="submission" date="2023-05" db="EMBL/GenBank/DDBJ databases">
        <title>YMD87, complete Genome.</title>
        <authorList>
            <person name="Zhang J."/>
            <person name="Xu X."/>
        </authorList>
    </citation>
    <scope>NUCLEOTIDE SEQUENCE [LARGE SCALE GENOMIC DNA]</scope>
    <source>
        <strain evidence="1 2">YMD87</strain>
    </source>
</reference>
<evidence type="ECO:0000313" key="2">
    <source>
        <dbReference type="Proteomes" id="UP001241605"/>
    </source>
</evidence>
<dbReference type="Gene3D" id="3.30.420.300">
    <property type="entry name" value="2-keto-3-deoxy-galactonokinase, substrate binding domain"/>
    <property type="match status" value="1"/>
</dbReference>
<dbReference type="Pfam" id="PF05035">
    <property type="entry name" value="DGOK"/>
    <property type="match status" value="1"/>
</dbReference>
<dbReference type="Proteomes" id="UP001241605">
    <property type="component" value="Chromosome"/>
</dbReference>
<proteinExistence type="predicted"/>
<dbReference type="RefSeq" id="WP_282300243.1">
    <property type="nucleotide sequence ID" value="NZ_CP124616.1"/>
</dbReference>
<name>A0ABY8QGP9_9RHOB</name>
<gene>
    <name evidence="1" type="ORF">QF118_17070</name>
</gene>
<dbReference type="Gene3D" id="3.30.420.310">
    <property type="entry name" value="2-keto-3-deoxy-galactonokinase, C-terminal domain"/>
    <property type="match status" value="1"/>
</dbReference>